<dbReference type="EMBL" id="CAJNOK010040592">
    <property type="protein sequence ID" value="CAF1551992.1"/>
    <property type="molecule type" value="Genomic_DNA"/>
</dbReference>
<keyword evidence="2" id="KW-0813">Transport</keyword>
<evidence type="ECO:0000256" key="1">
    <source>
        <dbReference type="ARBA" id="ARBA00004141"/>
    </source>
</evidence>
<evidence type="ECO:0000256" key="4">
    <source>
        <dbReference type="ARBA" id="ARBA00022989"/>
    </source>
</evidence>
<comment type="subcellular location">
    <subcellularLocation>
        <location evidence="1">Membrane</location>
        <topology evidence="1">Multi-pass membrane protein</topology>
    </subcellularLocation>
</comment>
<proteinExistence type="predicted"/>
<keyword evidence="3 6" id="KW-0812">Transmembrane</keyword>
<dbReference type="Proteomes" id="UP000682733">
    <property type="component" value="Unassembled WGS sequence"/>
</dbReference>
<dbReference type="AlphaFoldDB" id="A0A8S2FT51"/>
<evidence type="ECO:0000313" key="8">
    <source>
        <dbReference type="EMBL" id="CAF4342416.1"/>
    </source>
</evidence>
<evidence type="ECO:0000256" key="6">
    <source>
        <dbReference type="SAM" id="Phobius"/>
    </source>
</evidence>
<feature type="transmembrane region" description="Helical" evidence="6">
    <location>
        <begin position="78"/>
        <end position="98"/>
    </location>
</feature>
<sequence length="168" mass="18954">MRRKADETDVEEVDEKDRVTVRALFKSMLRMPAPLWKLMICQVIGWIGYFATHLYFTDFMAQVVYGASSESDPLYNKGVKMGCWGLFLYAASSAAYAYEKYVNHAQDGSKRGIGVDCSLLNTCYFLGEFVMAISLGPLVDKFGVNVIFLIGALFSLIGNLCMSYLFYY</sequence>
<dbReference type="PANTHER" id="PTHR19432:SF96">
    <property type="entry name" value="MAJOR FACILITATOR SUPERFAMILY (MFS) PROFILE DOMAIN-CONTAINING PROTEIN"/>
    <property type="match status" value="1"/>
</dbReference>
<evidence type="ECO:0000256" key="3">
    <source>
        <dbReference type="ARBA" id="ARBA00022692"/>
    </source>
</evidence>
<gene>
    <name evidence="7" type="ORF">OVA965_LOCUS39344</name>
    <name evidence="8" type="ORF">TMI583_LOCUS40644</name>
</gene>
<accession>A0A8S2FT51</accession>
<dbReference type="EMBL" id="CAJOBA010063077">
    <property type="protein sequence ID" value="CAF4342416.1"/>
    <property type="molecule type" value="Genomic_DNA"/>
</dbReference>
<dbReference type="Pfam" id="PF00083">
    <property type="entry name" value="Sugar_tr"/>
    <property type="match status" value="1"/>
</dbReference>
<dbReference type="Proteomes" id="UP000677228">
    <property type="component" value="Unassembled WGS sequence"/>
</dbReference>
<dbReference type="InterPro" id="IPR036259">
    <property type="entry name" value="MFS_trans_sf"/>
</dbReference>
<dbReference type="Gene3D" id="1.20.1250.20">
    <property type="entry name" value="MFS general substrate transporter like domains"/>
    <property type="match status" value="1"/>
</dbReference>
<evidence type="ECO:0000256" key="5">
    <source>
        <dbReference type="ARBA" id="ARBA00023136"/>
    </source>
</evidence>
<reference evidence="7" key="1">
    <citation type="submission" date="2021-02" db="EMBL/GenBank/DDBJ databases">
        <authorList>
            <person name="Nowell W R."/>
        </authorList>
    </citation>
    <scope>NUCLEOTIDE SEQUENCE</scope>
</reference>
<protein>
    <submittedName>
        <fullName evidence="7">Uncharacterized protein</fullName>
    </submittedName>
</protein>
<dbReference type="SUPFAM" id="SSF103473">
    <property type="entry name" value="MFS general substrate transporter"/>
    <property type="match status" value="1"/>
</dbReference>
<feature type="transmembrane region" description="Helical" evidence="6">
    <location>
        <begin position="35"/>
        <end position="56"/>
    </location>
</feature>
<dbReference type="GO" id="GO:0008506">
    <property type="term" value="F:sucrose:proton symporter activity"/>
    <property type="evidence" value="ECO:0007669"/>
    <property type="project" value="TreeGrafter"/>
</dbReference>
<dbReference type="InterPro" id="IPR005828">
    <property type="entry name" value="MFS_sugar_transport-like"/>
</dbReference>
<evidence type="ECO:0000313" key="9">
    <source>
        <dbReference type="Proteomes" id="UP000677228"/>
    </source>
</evidence>
<dbReference type="PANTHER" id="PTHR19432">
    <property type="entry name" value="SUGAR TRANSPORTER"/>
    <property type="match status" value="1"/>
</dbReference>
<organism evidence="7 9">
    <name type="scientific">Didymodactylos carnosus</name>
    <dbReference type="NCBI Taxonomy" id="1234261"/>
    <lineage>
        <taxon>Eukaryota</taxon>
        <taxon>Metazoa</taxon>
        <taxon>Spiralia</taxon>
        <taxon>Gnathifera</taxon>
        <taxon>Rotifera</taxon>
        <taxon>Eurotatoria</taxon>
        <taxon>Bdelloidea</taxon>
        <taxon>Philodinida</taxon>
        <taxon>Philodinidae</taxon>
        <taxon>Didymodactylos</taxon>
    </lineage>
</organism>
<keyword evidence="5 6" id="KW-0472">Membrane</keyword>
<keyword evidence="4 6" id="KW-1133">Transmembrane helix</keyword>
<evidence type="ECO:0000256" key="2">
    <source>
        <dbReference type="ARBA" id="ARBA00022448"/>
    </source>
</evidence>
<name>A0A8S2FT51_9BILA</name>
<feature type="transmembrane region" description="Helical" evidence="6">
    <location>
        <begin position="119"/>
        <end position="139"/>
    </location>
</feature>
<feature type="transmembrane region" description="Helical" evidence="6">
    <location>
        <begin position="145"/>
        <end position="167"/>
    </location>
</feature>
<comment type="caution">
    <text evidence="7">The sequence shown here is derived from an EMBL/GenBank/DDBJ whole genome shotgun (WGS) entry which is preliminary data.</text>
</comment>
<dbReference type="GO" id="GO:0016020">
    <property type="term" value="C:membrane"/>
    <property type="evidence" value="ECO:0007669"/>
    <property type="project" value="UniProtKB-SubCell"/>
</dbReference>
<evidence type="ECO:0000313" key="7">
    <source>
        <dbReference type="EMBL" id="CAF1551992.1"/>
    </source>
</evidence>